<dbReference type="InterPro" id="IPR030955">
    <property type="entry name" value="CHP04423"/>
</dbReference>
<dbReference type="Proteomes" id="UP000005113">
    <property type="component" value="Unassembled WGS sequence"/>
</dbReference>
<organism evidence="1 2">
    <name type="scientific">Saprospira grandis DSM 2844</name>
    <dbReference type="NCBI Taxonomy" id="694433"/>
    <lineage>
        <taxon>Bacteria</taxon>
        <taxon>Pseudomonadati</taxon>
        <taxon>Bacteroidota</taxon>
        <taxon>Saprospiria</taxon>
        <taxon>Saprospirales</taxon>
        <taxon>Saprospiraceae</taxon>
        <taxon>Saprospira</taxon>
    </lineage>
</organism>
<dbReference type="HOGENOM" id="CLU_1634211_0_0_10"/>
<gene>
    <name evidence="1" type="ORF">SapgrDRAFT_2822</name>
</gene>
<dbReference type="EMBL" id="JH719942">
    <property type="protein sequence ID" value="EJF54477.1"/>
    <property type="molecule type" value="Genomic_DNA"/>
</dbReference>
<evidence type="ECO:0000313" key="2">
    <source>
        <dbReference type="Proteomes" id="UP000005113"/>
    </source>
</evidence>
<accession>J0PA48</accession>
<reference evidence="2" key="1">
    <citation type="journal article" date="2012" name="Stand. Genomic Sci.">
        <title>Permanent draft genome sequence of the gliding predator Saprospira grandis strain Sa g1 (= HR1).</title>
        <authorList>
            <person name="Mavromatis K."/>
            <person name="Chertkov O."/>
            <person name="Lapidus A."/>
            <person name="Nolan M."/>
            <person name="Lucas S."/>
            <person name="Tice H."/>
            <person name="Del Rio T.G."/>
            <person name="Cheng J.F."/>
            <person name="Han C."/>
            <person name="Tapia R."/>
            <person name="Bruce D."/>
            <person name="Goodwin L.A."/>
            <person name="Pitluck S."/>
            <person name="Huntemann M."/>
            <person name="Liolios K."/>
            <person name="Pagani I."/>
            <person name="Ivanova N."/>
            <person name="Mikhailova N."/>
            <person name="Pati A."/>
            <person name="Chen A."/>
            <person name="Palaniappan K."/>
            <person name="Land M."/>
            <person name="Brambilla E.M."/>
            <person name="Rohde M."/>
            <person name="Spring S."/>
            <person name="Goker M."/>
            <person name="Detter J.C."/>
            <person name="Bristow J."/>
            <person name="Eisen J.A."/>
            <person name="Markowitz V."/>
            <person name="Hugenholtz P."/>
            <person name="Kyrpides N.C."/>
            <person name="Klenk H.P."/>
            <person name="Woyke T."/>
        </authorList>
    </citation>
    <scope>NUCLEOTIDE SEQUENCE [LARGE SCALE GENOMIC DNA]</scope>
    <source>
        <strain evidence="2">DSM 2844</strain>
    </source>
</reference>
<protein>
    <submittedName>
        <fullName evidence="1">Uncharacterized protein</fullName>
    </submittedName>
</protein>
<sequence>MSTKIYTAIKAEDWEQYVGQKCEGYLWWSNRQKADHYKEVPAWPKGLHPFVVEGAFYLKEQDLSLSIRFLNGAYEVTAIDLGAAVLVNDEQLTTGAPYQKVGHEWREQKGKNNVVQMYEIWKLEESACWVVKDDFQEDTTATVKEYRPYVWAFAGFKNPKNEQ</sequence>
<evidence type="ECO:0000313" key="1">
    <source>
        <dbReference type="EMBL" id="EJF54477.1"/>
    </source>
</evidence>
<proteinExistence type="predicted"/>
<dbReference type="OrthoDB" id="9946733at2"/>
<dbReference type="AlphaFoldDB" id="J0PA48"/>
<dbReference type="NCBIfam" id="TIGR04423">
    <property type="entry name" value="casT3_TIGR04423"/>
    <property type="match status" value="1"/>
</dbReference>
<dbReference type="RefSeq" id="WP_002660211.1">
    <property type="nucleotide sequence ID" value="NZ_JH719942.1"/>
</dbReference>
<name>J0PA48_9BACT</name>